<evidence type="ECO:0000313" key="3">
    <source>
        <dbReference type="EMBL" id="AHE55774.1"/>
    </source>
</evidence>
<dbReference type="GO" id="GO:0006629">
    <property type="term" value="P:lipid metabolic process"/>
    <property type="evidence" value="ECO:0007669"/>
    <property type="project" value="InterPro"/>
</dbReference>
<organism evidence="3 4">
    <name type="scientific">Sphingomonas sanxanigenens DSM 19645 = NX02</name>
    <dbReference type="NCBI Taxonomy" id="1123269"/>
    <lineage>
        <taxon>Bacteria</taxon>
        <taxon>Pseudomonadati</taxon>
        <taxon>Pseudomonadota</taxon>
        <taxon>Alphaproteobacteria</taxon>
        <taxon>Sphingomonadales</taxon>
        <taxon>Sphingomonadaceae</taxon>
        <taxon>Sphingomonas</taxon>
    </lineage>
</organism>
<dbReference type="PROSITE" id="PS01098">
    <property type="entry name" value="LIPASE_GDSL_SER"/>
    <property type="match status" value="1"/>
</dbReference>
<dbReference type="GO" id="GO:0004622">
    <property type="term" value="F:phosphatidylcholine lysophospholipase activity"/>
    <property type="evidence" value="ECO:0007669"/>
    <property type="project" value="TreeGrafter"/>
</dbReference>
<dbReference type="eggNOG" id="COG2755">
    <property type="taxonomic scope" value="Bacteria"/>
</dbReference>
<dbReference type="PANTHER" id="PTHR30383:SF24">
    <property type="entry name" value="THIOESTERASE 1_PROTEASE 1_LYSOPHOSPHOLIPASE L1"/>
    <property type="match status" value="1"/>
</dbReference>
<keyword evidence="1" id="KW-0732">Signal</keyword>
<proteinExistence type="predicted"/>
<accession>W0ACZ2</accession>
<feature type="chain" id="PRO_5004785469" description="SGNH hydrolase-type esterase domain-containing protein" evidence="1">
    <location>
        <begin position="19"/>
        <end position="231"/>
    </location>
</feature>
<evidence type="ECO:0000313" key="4">
    <source>
        <dbReference type="Proteomes" id="UP000018851"/>
    </source>
</evidence>
<dbReference type="Pfam" id="PF13472">
    <property type="entry name" value="Lipase_GDSL_2"/>
    <property type="match status" value="1"/>
</dbReference>
<dbReference type="Proteomes" id="UP000018851">
    <property type="component" value="Chromosome"/>
</dbReference>
<gene>
    <name evidence="3" type="ORF">NX02_20665</name>
</gene>
<feature type="domain" description="SGNH hydrolase-type esterase" evidence="2">
    <location>
        <begin position="52"/>
        <end position="213"/>
    </location>
</feature>
<dbReference type="AlphaFoldDB" id="W0ACZ2"/>
<reference evidence="3 4" key="1">
    <citation type="submission" date="2013-07" db="EMBL/GenBank/DDBJ databases">
        <title>Completed genome of Sphingomonas sanxanigenens NX02.</title>
        <authorList>
            <person name="Ma T."/>
            <person name="Huang H."/>
            <person name="Wu M."/>
            <person name="Li X."/>
            <person name="Li G."/>
        </authorList>
    </citation>
    <scope>NUCLEOTIDE SEQUENCE [LARGE SCALE GENOMIC DNA]</scope>
    <source>
        <strain evidence="3 4">NX02</strain>
    </source>
</reference>
<name>W0ACZ2_9SPHN</name>
<dbReference type="PATRIC" id="fig|1123269.5.peg.4039"/>
<dbReference type="KEGG" id="ssan:NX02_20665"/>
<dbReference type="HOGENOM" id="CLU_051180_1_0_5"/>
<feature type="signal peptide" evidence="1">
    <location>
        <begin position="1"/>
        <end position="18"/>
    </location>
</feature>
<sequence>MGVAALLLAALTAGCADSEPNANMATPTENTSGAVLAPTVSQPIADGKLIVAFGDSLYAGYQLGPTEGFAPTLERALRAEGIAATVVNAGVSGETTAQGRARLAFTLDGQPRKPDLVILGLGANDMLRGLSPQEARANLDAMLTELDRRGIETVLTGMLAAPNLGADYAAAFNPIYPDLAKKHGVALYPFFLDGVAGKRDLLIADGMHPNPKGIGVIVEHVAPLIAEAVKQ</sequence>
<dbReference type="CDD" id="cd01822">
    <property type="entry name" value="Lysophospholipase_L1_like"/>
    <property type="match status" value="1"/>
</dbReference>
<evidence type="ECO:0000256" key="1">
    <source>
        <dbReference type="SAM" id="SignalP"/>
    </source>
</evidence>
<dbReference type="STRING" id="1123269.NX02_20665"/>
<dbReference type="InterPro" id="IPR013830">
    <property type="entry name" value="SGNH_hydro"/>
</dbReference>
<evidence type="ECO:0000259" key="2">
    <source>
        <dbReference type="Pfam" id="PF13472"/>
    </source>
</evidence>
<protein>
    <recommendedName>
        <fullName evidence="2">SGNH hydrolase-type esterase domain-containing protein</fullName>
    </recommendedName>
</protein>
<dbReference type="SUPFAM" id="SSF52266">
    <property type="entry name" value="SGNH hydrolase"/>
    <property type="match status" value="1"/>
</dbReference>
<dbReference type="PANTHER" id="PTHR30383">
    <property type="entry name" value="THIOESTERASE 1/PROTEASE 1/LYSOPHOSPHOLIPASE L1"/>
    <property type="match status" value="1"/>
</dbReference>
<dbReference type="EMBL" id="CP006644">
    <property type="protein sequence ID" value="AHE55774.1"/>
    <property type="molecule type" value="Genomic_DNA"/>
</dbReference>
<dbReference type="InterPro" id="IPR036514">
    <property type="entry name" value="SGNH_hydro_sf"/>
</dbReference>
<dbReference type="InterPro" id="IPR008265">
    <property type="entry name" value="Lipase_GDSL_AS"/>
</dbReference>
<dbReference type="Gene3D" id="3.40.50.1110">
    <property type="entry name" value="SGNH hydrolase"/>
    <property type="match status" value="1"/>
</dbReference>
<dbReference type="InterPro" id="IPR051532">
    <property type="entry name" value="Ester_Hydrolysis_Enzymes"/>
</dbReference>
<keyword evidence="4" id="KW-1185">Reference proteome</keyword>